<feature type="compositionally biased region" description="Basic and acidic residues" evidence="9">
    <location>
        <begin position="1266"/>
        <end position="1276"/>
    </location>
</feature>
<dbReference type="PANTHER" id="PTHR16004">
    <property type="entry name" value="RING FINGER PROTEIN 31-RELATED"/>
    <property type="match status" value="1"/>
</dbReference>
<dbReference type="eggNOG" id="KOG1812">
    <property type="taxonomic scope" value="Eukaryota"/>
</dbReference>
<protein>
    <submittedName>
        <fullName evidence="12">Uncharacterized protein</fullName>
    </submittedName>
</protein>
<dbReference type="Pfam" id="PF16678">
    <property type="entry name" value="UBA_HOIP"/>
    <property type="match status" value="1"/>
</dbReference>
<feature type="compositionally biased region" description="Low complexity" evidence="9">
    <location>
        <begin position="98"/>
        <end position="112"/>
    </location>
</feature>
<feature type="compositionally biased region" description="Polar residues" evidence="9">
    <location>
        <begin position="692"/>
        <end position="706"/>
    </location>
</feature>
<feature type="region of interest" description="Disordered" evidence="9">
    <location>
        <begin position="603"/>
        <end position="629"/>
    </location>
</feature>
<feature type="compositionally biased region" description="Polar residues" evidence="9">
    <location>
        <begin position="431"/>
        <end position="449"/>
    </location>
</feature>
<keyword evidence="7" id="KW-0862">Zinc</keyword>
<feature type="compositionally biased region" description="Low complexity" evidence="9">
    <location>
        <begin position="216"/>
        <end position="248"/>
    </location>
</feature>
<dbReference type="SUPFAM" id="SSF57850">
    <property type="entry name" value="RING/U-box"/>
    <property type="match status" value="3"/>
</dbReference>
<evidence type="ECO:0000256" key="3">
    <source>
        <dbReference type="ARBA" id="ARBA00022723"/>
    </source>
</evidence>
<feature type="compositionally biased region" description="Acidic residues" evidence="9">
    <location>
        <begin position="536"/>
        <end position="562"/>
    </location>
</feature>
<dbReference type="GO" id="GO:0071797">
    <property type="term" value="C:LUBAC complex"/>
    <property type="evidence" value="ECO:0007669"/>
    <property type="project" value="InterPro"/>
</dbReference>
<keyword evidence="4" id="KW-0677">Repeat</keyword>
<feature type="compositionally biased region" description="Low complexity" evidence="9">
    <location>
        <begin position="1277"/>
        <end position="1290"/>
    </location>
</feature>
<feature type="compositionally biased region" description="Polar residues" evidence="9">
    <location>
        <begin position="889"/>
        <end position="911"/>
    </location>
</feature>
<dbReference type="InterPro" id="IPR041031">
    <property type="entry name" value="RNF31_C"/>
</dbReference>
<comment type="similarity">
    <text evidence="1">Belongs to the RBR family.</text>
</comment>
<organism evidence="12 13">
    <name type="scientific">Tetranychus urticae</name>
    <name type="common">Two-spotted spider mite</name>
    <dbReference type="NCBI Taxonomy" id="32264"/>
    <lineage>
        <taxon>Eukaryota</taxon>
        <taxon>Metazoa</taxon>
        <taxon>Ecdysozoa</taxon>
        <taxon>Arthropoda</taxon>
        <taxon>Chelicerata</taxon>
        <taxon>Arachnida</taxon>
        <taxon>Acari</taxon>
        <taxon>Acariformes</taxon>
        <taxon>Trombidiformes</taxon>
        <taxon>Prostigmata</taxon>
        <taxon>Eleutherengona</taxon>
        <taxon>Raphignathae</taxon>
        <taxon>Tetranychoidea</taxon>
        <taxon>Tetranychidae</taxon>
        <taxon>Tetranychus</taxon>
    </lineage>
</organism>
<dbReference type="InterPro" id="IPR047540">
    <property type="entry name" value="BRcat_RBR_RNF31-like"/>
</dbReference>
<dbReference type="GO" id="GO:1990450">
    <property type="term" value="F:linear polyubiquitin binding"/>
    <property type="evidence" value="ECO:0007669"/>
    <property type="project" value="TreeGrafter"/>
</dbReference>
<dbReference type="InterPro" id="IPR047542">
    <property type="entry name" value="Rcat_RBR_RNF31-like"/>
</dbReference>
<dbReference type="Gene3D" id="3.30.40.10">
    <property type="entry name" value="Zinc/RING finger domain, C3HC4 (zinc finger)"/>
    <property type="match status" value="1"/>
</dbReference>
<proteinExistence type="inferred from homology"/>
<evidence type="ECO:0000256" key="7">
    <source>
        <dbReference type="ARBA" id="ARBA00022833"/>
    </source>
</evidence>
<feature type="compositionally biased region" description="Acidic residues" evidence="9">
    <location>
        <begin position="1416"/>
        <end position="1430"/>
    </location>
</feature>
<dbReference type="SMART" id="SM00547">
    <property type="entry name" value="ZnF_RBZ"/>
    <property type="match status" value="1"/>
</dbReference>
<feature type="compositionally biased region" description="Low complexity" evidence="9">
    <location>
        <begin position="734"/>
        <end position="749"/>
    </location>
</feature>
<evidence type="ECO:0000256" key="8">
    <source>
        <dbReference type="PROSITE-ProRule" id="PRU00175"/>
    </source>
</evidence>
<feature type="region of interest" description="Disordered" evidence="9">
    <location>
        <begin position="426"/>
        <end position="568"/>
    </location>
</feature>
<dbReference type="InterPro" id="IPR047543">
    <property type="entry name" value="Bbox1_RNF31-like"/>
</dbReference>
<dbReference type="STRING" id="32264.T1KQK5"/>
<sequence length="1989" mass="225004">MYQSRIKESPMKIIGPPMQGITMNQTSQGNCNLCGTLGSSVKCDRCDCKTFCMSCDDMYHRHPKRRFHLRKAINPVNPMSQRCDNVSTSVLRPLQATLSPSPSPSLSSLSSSNNHSEMKSTAIKSTQFQATATPHHPSKMPIPPPRRKKKLLEDQNRPFLPQFGQTRLIQYQPGSNSQSVDQINQSGRYFNEQQQQQQMRLNYNYLRPFEEEYQRESLNNGAGSSNLSSANSSSLSSEQWSSEVGSSGNVPPALPIKKKWSQSLPRKNLSLMDLTSSYMNPNPNGYYAGAGSPMHMMPGQMMNPSLPPNYPMSYSPTPYHPHHPGPYNMTSVSLAQSMEDLGLDDGEDQVSDADFPDHGTLTRNKSHLSSMMSRRNGSMKRSQSSFLVNNQWQQKQQQMVQPYWMNPVYPMYPGYPMMPGTHHPPLPPSSPYNNARASPSPSLRSLNMNRKTRSVSSREQSVRSSVARETSPAMGRKSSSSSHHQHHSSQSRNKSFDQRSTSIPRSLTSSRYSMRASESDEEDDGNQMRRKHADNTDDDEGDYACQSDEEEDNEDEDEDEDDRYSQASSLEPNKWWHCYACTYVNKPNSDICEMCGKSHPSRLKKMRNKAKVTKEPVKESKPNQSNRNGPEVVITTDLIREQMEIEKELRRRLENEKRIERENRRLEKKEEKKRNQYLSTPSIDENYDVGDNNISNPLIPSTSNSSVIPATTTIRTESIQRVDSIRAKNDSKVSYKTNKNSNSTSSMNNDHYEGDHYLNKNNVSQVKASGNIEDELDWPDSVISSGDKNRKKEGERSFSSPTNFQDIEATFAKLEQEIDSIRNSNKKETGNKDISLDENKTNEPKKTDDNTKSNPQVSLKDANEKPKVQPSTASNIGASSNQETEKITKSNNNESSEIKTETTSAQNNESKTTVDEKASDTTIPTNNSPQMVNQPASQSTQLVPSSQIPMSLPTIYQQSGQQMYPPFTNQYPMMGQQLTPINSGTAFPNYDVNRLRSNSYVGLNSPPTDIINNPLAIYASNYQPPGSSMYNYPMNNLPLNQSSPHMILDSNSFSFRSDQNALHNMGQLGGFNSKYMSKENLSIDNRSNQGLPSMGTQGVATVSSAQSQLQSGFQMFKLLRDAEKKGFTADDIEIALTFNSTSPLDWLDENWNNMVETVLTLSNNQLVQNEKKRLGKKYKLTAIDLVTTKDAKSALRSTKGNIWQAIDKCVQKKEDDKTVDKKDIKSFSLDIEESGSGKSNMDAVPINLLSSNEASQNLKAKSPTFNEKDSKQDEISISRSSSSSGEYFSEVSEENDSDTDGRLLNVEVRNFDAFDETEEIETQGTEAKDEQELEADEVNEVEEHDEYEEEEDEDEVDEDVDNEELVRLRSDSFEGDEDNDNDKNVDEDETEMEDYENLRRSLEQRLTQLGLNSIDEYIDDSDEDKEDDKEDGNKDKDNEFGQEFEILNKDDFSSNDSDKWSEQSSEQSSDQDKDNEVIDQLALPRQPVTKERSISPLTIDLEETLKSSVECLETLYRTSLQTDPNTSNQLIDENQLTTINEPGPSQETKTSNKLKEKLKKEKDKQLQDLNPSATSTSLSKDSSDNGKGQQTLIPAIPITSLPVIDKESLNPHFGYARSAYECELCAGSFHIRDMVSLISCTHKACINCLRQYFAVQIREAQVFIITCPFCSEPSMSPDDEDSVCDYLSLLDQLVKSLVTADLHELWQRKVRDKVLSKDPSFSWCTNCSSGFIASNPAAKTITCPDCQIVTCASCHKVWEEQHNGITCEQFTEWKRLNDPEYSENQLDLHLKQFGIDCPNCHFHYELSKGGCMHFHCIQCSHDFCGGCRQPFRLGSKCSVSNWCDKLGLHAHHPRNCLFYLRDKEVDELRKLLDMNNVEYKYNEDKQSTNESRVCMIMEQKEYPEGLKDMPCGSNLETAGVCKQHYIEYLGGLIFEHGIDPIEIFTEDELIHVLRRSNVTLPTKKYGQDYRNILCETIKKECPLIKDPIK</sequence>
<dbReference type="InterPro" id="IPR001841">
    <property type="entry name" value="Znf_RING"/>
</dbReference>
<dbReference type="Gene3D" id="1.10.8.10">
    <property type="entry name" value="DNA helicase RuvA subunit, C-terminal domain"/>
    <property type="match status" value="1"/>
</dbReference>
<dbReference type="InterPro" id="IPR032065">
    <property type="entry name" value="RNF31-UBA"/>
</dbReference>
<feature type="compositionally biased region" description="Basic and acidic residues" evidence="9">
    <location>
        <begin position="787"/>
        <end position="796"/>
    </location>
</feature>
<dbReference type="CDD" id="cd19815">
    <property type="entry name" value="Bbox1_HOIP"/>
    <property type="match status" value="1"/>
</dbReference>
<feature type="region of interest" description="Disordered" evidence="9">
    <location>
        <begin position="353"/>
        <end position="382"/>
    </location>
</feature>
<dbReference type="SMART" id="SM00647">
    <property type="entry name" value="IBR"/>
    <property type="match status" value="1"/>
</dbReference>
<keyword evidence="2" id="KW-0808">Transferase</keyword>
<dbReference type="InterPro" id="IPR001876">
    <property type="entry name" value="Znf_RanBP2"/>
</dbReference>
<feature type="region of interest" description="Disordered" evidence="9">
    <location>
        <begin position="1522"/>
        <end position="1589"/>
    </location>
</feature>
<evidence type="ECO:0000256" key="4">
    <source>
        <dbReference type="ARBA" id="ARBA00022737"/>
    </source>
</evidence>
<dbReference type="InterPro" id="IPR013083">
    <property type="entry name" value="Znf_RING/FYVE/PHD"/>
</dbReference>
<keyword evidence="5 8" id="KW-0863">Zinc-finger</keyword>
<dbReference type="Proteomes" id="UP000015104">
    <property type="component" value="Unassembled WGS sequence"/>
</dbReference>
<reference evidence="12" key="2">
    <citation type="submission" date="2015-06" db="UniProtKB">
        <authorList>
            <consortium name="EnsemblMetazoa"/>
        </authorList>
    </citation>
    <scope>IDENTIFICATION</scope>
</reference>
<feature type="region of interest" description="Disordered" evidence="9">
    <location>
        <begin position="821"/>
        <end position="944"/>
    </location>
</feature>
<keyword evidence="13" id="KW-1185">Reference proteome</keyword>
<dbReference type="PROSITE" id="PS01358">
    <property type="entry name" value="ZF_RANBP2_1"/>
    <property type="match status" value="1"/>
</dbReference>
<keyword evidence="3" id="KW-0479">Metal-binding</keyword>
<feature type="compositionally biased region" description="Polar residues" evidence="9">
    <location>
        <begin position="1255"/>
        <end position="1265"/>
    </location>
</feature>
<feature type="region of interest" description="Disordered" evidence="9">
    <location>
        <begin position="215"/>
        <end position="261"/>
    </location>
</feature>
<feature type="compositionally biased region" description="Polar residues" evidence="9">
    <location>
        <begin position="1522"/>
        <end position="1551"/>
    </location>
</feature>
<feature type="compositionally biased region" description="Low complexity" evidence="9">
    <location>
        <begin position="1567"/>
        <end position="1580"/>
    </location>
</feature>
<evidence type="ECO:0000256" key="2">
    <source>
        <dbReference type="ARBA" id="ARBA00022679"/>
    </source>
</evidence>
<dbReference type="CDD" id="cd20351">
    <property type="entry name" value="Rcat_RBR_HOIP"/>
    <property type="match status" value="1"/>
</dbReference>
<dbReference type="HOGENOM" id="CLU_234128_0_0_1"/>
<feature type="compositionally biased region" description="Polar residues" evidence="9">
    <location>
        <begin position="920"/>
        <end position="944"/>
    </location>
</feature>
<dbReference type="GO" id="GO:0097039">
    <property type="term" value="P:protein linear polyubiquitination"/>
    <property type="evidence" value="ECO:0007669"/>
    <property type="project" value="TreeGrafter"/>
</dbReference>
<dbReference type="InterPro" id="IPR036443">
    <property type="entry name" value="Znf_RanBP2_sf"/>
</dbReference>
<keyword evidence="6" id="KW-0833">Ubl conjugation pathway</keyword>
<feature type="compositionally biased region" description="Polar residues" evidence="9">
    <location>
        <begin position="869"/>
        <end position="882"/>
    </location>
</feature>
<dbReference type="CDD" id="cd20337">
    <property type="entry name" value="BRcat_RBR_HOIP"/>
    <property type="match status" value="1"/>
</dbReference>
<dbReference type="InterPro" id="IPR002867">
    <property type="entry name" value="IBR_dom"/>
</dbReference>
<feature type="region of interest" description="Disordered" evidence="9">
    <location>
        <begin position="1255"/>
        <end position="1480"/>
    </location>
</feature>
<feature type="compositionally biased region" description="Basic and acidic residues" evidence="9">
    <location>
        <begin position="612"/>
        <end position="621"/>
    </location>
</feature>
<feature type="region of interest" description="Disordered" evidence="9">
    <location>
        <begin position="95"/>
        <end position="120"/>
    </location>
</feature>
<dbReference type="SUPFAM" id="SSF90209">
    <property type="entry name" value="Ran binding protein zinc finger-like"/>
    <property type="match status" value="1"/>
</dbReference>
<feature type="compositionally biased region" description="Polar residues" evidence="9">
    <location>
        <begin position="498"/>
        <end position="512"/>
    </location>
</feature>
<evidence type="ECO:0000259" key="10">
    <source>
        <dbReference type="PROSITE" id="PS50089"/>
    </source>
</evidence>
<feature type="compositionally biased region" description="Polar residues" evidence="9">
    <location>
        <begin position="361"/>
        <end position="382"/>
    </location>
</feature>
<feature type="compositionally biased region" description="Acidic residues" evidence="9">
    <location>
        <begin position="1373"/>
        <end position="1395"/>
    </location>
</feature>
<accession>T1KQK5</accession>
<evidence type="ECO:0000313" key="12">
    <source>
        <dbReference type="EnsemblMetazoa" id="tetur18g00260.1"/>
    </source>
</evidence>
<feature type="compositionally biased region" description="Basic and acidic residues" evidence="9">
    <location>
        <begin position="1446"/>
        <end position="1461"/>
    </location>
</feature>
<evidence type="ECO:0000256" key="9">
    <source>
        <dbReference type="SAM" id="MobiDB-lite"/>
    </source>
</evidence>
<evidence type="ECO:0000256" key="1">
    <source>
        <dbReference type="ARBA" id="ARBA00008278"/>
    </source>
</evidence>
<dbReference type="GO" id="GO:0070530">
    <property type="term" value="F:K63-linked polyubiquitin modification-dependent protein binding"/>
    <property type="evidence" value="ECO:0007669"/>
    <property type="project" value="TreeGrafter"/>
</dbReference>
<feature type="compositionally biased region" description="Acidic residues" evidence="9">
    <location>
        <begin position="1329"/>
        <end position="1363"/>
    </location>
</feature>
<feature type="region of interest" description="Disordered" evidence="9">
    <location>
        <begin position="730"/>
        <end position="757"/>
    </location>
</feature>
<feature type="compositionally biased region" description="Basic and acidic residues" evidence="9">
    <location>
        <begin position="1553"/>
        <end position="1566"/>
    </location>
</feature>
<dbReference type="Gene3D" id="2.30.30.380">
    <property type="entry name" value="Zn-finger domain of Sec23/24"/>
    <property type="match status" value="1"/>
</dbReference>
<dbReference type="GO" id="GO:0061630">
    <property type="term" value="F:ubiquitin protein ligase activity"/>
    <property type="evidence" value="ECO:0007669"/>
    <property type="project" value="TreeGrafter"/>
</dbReference>
<dbReference type="Gene3D" id="6.10.140.1100">
    <property type="match status" value="1"/>
</dbReference>
<dbReference type="InterPro" id="IPR026254">
    <property type="entry name" value="RNF31-like"/>
</dbReference>
<dbReference type="Pfam" id="PF01485">
    <property type="entry name" value="IBR"/>
    <property type="match status" value="1"/>
</dbReference>
<feature type="region of interest" description="Disordered" evidence="9">
    <location>
        <begin position="770"/>
        <end position="804"/>
    </location>
</feature>
<dbReference type="GO" id="GO:0008270">
    <property type="term" value="F:zinc ion binding"/>
    <property type="evidence" value="ECO:0007669"/>
    <property type="project" value="UniProtKB-KW"/>
</dbReference>
<dbReference type="InterPro" id="IPR044066">
    <property type="entry name" value="TRIAD_supradom"/>
</dbReference>
<feature type="region of interest" description="Disordered" evidence="9">
    <location>
        <begin position="129"/>
        <end position="148"/>
    </location>
</feature>
<feature type="domain" description="RING-type" evidence="10">
    <location>
        <begin position="1622"/>
        <end position="1671"/>
    </location>
</feature>
<evidence type="ECO:0000313" key="13">
    <source>
        <dbReference type="Proteomes" id="UP000015104"/>
    </source>
</evidence>
<evidence type="ECO:0000259" key="11">
    <source>
        <dbReference type="PROSITE" id="PS51873"/>
    </source>
</evidence>
<feature type="compositionally biased region" description="Basic and acidic residues" evidence="9">
    <location>
        <begin position="821"/>
        <end position="851"/>
    </location>
</feature>
<feature type="domain" description="RING-type" evidence="11">
    <location>
        <begin position="1618"/>
        <end position="1860"/>
    </location>
</feature>
<name>T1KQK5_TETUR</name>
<dbReference type="GO" id="GO:0036435">
    <property type="term" value="F:K48-linked polyubiquitin modification-dependent protein binding"/>
    <property type="evidence" value="ECO:0007669"/>
    <property type="project" value="TreeGrafter"/>
</dbReference>
<evidence type="ECO:0000256" key="5">
    <source>
        <dbReference type="ARBA" id="ARBA00022771"/>
    </source>
</evidence>
<dbReference type="Pfam" id="PF18091">
    <property type="entry name" value="E3_UbLigase_RBR"/>
    <property type="match status" value="1"/>
</dbReference>
<dbReference type="EMBL" id="CAEY01000377">
    <property type="status" value="NOT_ANNOTATED_CDS"/>
    <property type="molecule type" value="Genomic_DNA"/>
</dbReference>
<dbReference type="PROSITE" id="PS51873">
    <property type="entry name" value="TRIAD"/>
    <property type="match status" value="1"/>
</dbReference>
<reference evidence="13" key="1">
    <citation type="submission" date="2011-08" db="EMBL/GenBank/DDBJ databases">
        <authorList>
            <person name="Rombauts S."/>
        </authorList>
    </citation>
    <scope>NUCLEOTIDE SEQUENCE</scope>
    <source>
        <strain evidence="13">London</strain>
    </source>
</reference>
<evidence type="ECO:0000256" key="6">
    <source>
        <dbReference type="ARBA" id="ARBA00022786"/>
    </source>
</evidence>
<feature type="compositionally biased region" description="Low complexity" evidence="9">
    <location>
        <begin position="454"/>
        <end position="465"/>
    </location>
</feature>
<feature type="region of interest" description="Disordered" evidence="9">
    <location>
        <begin position="668"/>
        <end position="706"/>
    </location>
</feature>
<dbReference type="Pfam" id="PF22191">
    <property type="entry name" value="IBR_1"/>
    <property type="match status" value="1"/>
</dbReference>
<dbReference type="PANTHER" id="PTHR16004:SF2">
    <property type="entry name" value="E3 UBIQUITIN-PROTEIN LIGASE LUBEL"/>
    <property type="match status" value="1"/>
</dbReference>
<dbReference type="EnsemblMetazoa" id="tetur18g00260.1">
    <property type="protein sequence ID" value="tetur18g00260.1"/>
    <property type="gene ID" value="tetur18g00260"/>
</dbReference>
<dbReference type="PROSITE" id="PS50089">
    <property type="entry name" value="ZF_RING_2"/>
    <property type="match status" value="1"/>
</dbReference>